<dbReference type="GO" id="GO:0005524">
    <property type="term" value="F:ATP binding"/>
    <property type="evidence" value="ECO:0007669"/>
    <property type="project" value="UniProtKB-KW"/>
</dbReference>
<evidence type="ECO:0000256" key="1">
    <source>
        <dbReference type="ARBA" id="ARBA00008936"/>
    </source>
</evidence>
<dbReference type="Pfam" id="PF00646">
    <property type="entry name" value="F-box"/>
    <property type="match status" value="1"/>
</dbReference>
<feature type="domain" description="F-box" evidence="10">
    <location>
        <begin position="254"/>
        <end position="295"/>
    </location>
</feature>
<evidence type="ECO:0000256" key="4">
    <source>
        <dbReference type="ARBA" id="ARBA00022741"/>
    </source>
</evidence>
<dbReference type="Pfam" id="PF00006">
    <property type="entry name" value="ATP-synt_ab"/>
    <property type="match status" value="1"/>
</dbReference>
<dbReference type="GO" id="GO:0046933">
    <property type="term" value="F:proton-transporting ATP synthase activity, rotational mechanism"/>
    <property type="evidence" value="ECO:0007669"/>
    <property type="project" value="TreeGrafter"/>
</dbReference>
<dbReference type="InterPro" id="IPR056594">
    <property type="entry name" value="AT5G49610-like_b-prop"/>
</dbReference>
<accession>A0A5J9UA22</accession>
<reference evidence="11 12" key="1">
    <citation type="journal article" date="2019" name="Sci. Rep.">
        <title>A high-quality genome of Eragrostis curvula grass provides insights into Poaceae evolution and supports new strategies to enhance forage quality.</title>
        <authorList>
            <person name="Carballo J."/>
            <person name="Santos B.A.C.M."/>
            <person name="Zappacosta D."/>
            <person name="Garbus I."/>
            <person name="Selva J.P."/>
            <person name="Gallo C.A."/>
            <person name="Diaz A."/>
            <person name="Albertini E."/>
            <person name="Caccamo M."/>
            <person name="Echenique V."/>
        </authorList>
    </citation>
    <scope>NUCLEOTIDE SEQUENCE [LARGE SCALE GENOMIC DNA]</scope>
    <source>
        <strain evidence="12">cv. Victoria</strain>
        <tissue evidence="11">Leaf</tissue>
    </source>
</reference>
<organism evidence="11 12">
    <name type="scientific">Eragrostis curvula</name>
    <name type="common">weeping love grass</name>
    <dbReference type="NCBI Taxonomy" id="38414"/>
    <lineage>
        <taxon>Eukaryota</taxon>
        <taxon>Viridiplantae</taxon>
        <taxon>Streptophyta</taxon>
        <taxon>Embryophyta</taxon>
        <taxon>Tracheophyta</taxon>
        <taxon>Spermatophyta</taxon>
        <taxon>Magnoliopsida</taxon>
        <taxon>Liliopsida</taxon>
        <taxon>Poales</taxon>
        <taxon>Poaceae</taxon>
        <taxon>PACMAD clade</taxon>
        <taxon>Chloridoideae</taxon>
        <taxon>Eragrostideae</taxon>
        <taxon>Eragrostidinae</taxon>
        <taxon>Eragrostis</taxon>
    </lineage>
</organism>
<dbReference type="InterPro" id="IPR036047">
    <property type="entry name" value="F-box-like_dom_sf"/>
</dbReference>
<evidence type="ECO:0000256" key="7">
    <source>
        <dbReference type="ARBA" id="ARBA00022967"/>
    </source>
</evidence>
<keyword evidence="4" id="KW-0547">Nucleotide-binding</keyword>
<keyword evidence="6" id="KW-0067">ATP-binding</keyword>
<dbReference type="PANTHER" id="PTHR15184">
    <property type="entry name" value="ATP SYNTHASE"/>
    <property type="match status" value="1"/>
</dbReference>
<dbReference type="EMBL" id="RWGY01000029">
    <property type="protein sequence ID" value="TVU20453.1"/>
    <property type="molecule type" value="Genomic_DNA"/>
</dbReference>
<keyword evidence="12" id="KW-1185">Reference proteome</keyword>
<dbReference type="EC" id="7.1.2.2" evidence="2"/>
<evidence type="ECO:0000256" key="2">
    <source>
        <dbReference type="ARBA" id="ARBA00012473"/>
    </source>
</evidence>
<dbReference type="SUPFAM" id="SSF52540">
    <property type="entry name" value="P-loop containing nucleoside triphosphate hydrolases"/>
    <property type="match status" value="1"/>
</dbReference>
<keyword evidence="5" id="KW-0375">Hydrogen ion transport</keyword>
<evidence type="ECO:0000256" key="6">
    <source>
        <dbReference type="ARBA" id="ARBA00022840"/>
    </source>
</evidence>
<evidence type="ECO:0000313" key="11">
    <source>
        <dbReference type="EMBL" id="TVU20453.1"/>
    </source>
</evidence>
<feature type="region of interest" description="Disordered" evidence="9">
    <location>
        <begin position="111"/>
        <end position="229"/>
    </location>
</feature>
<evidence type="ECO:0000259" key="10">
    <source>
        <dbReference type="SMART" id="SM00256"/>
    </source>
</evidence>
<dbReference type="InterPro" id="IPR001810">
    <property type="entry name" value="F-box_dom"/>
</dbReference>
<comment type="catalytic activity">
    <reaction evidence="8">
        <text>ATP + H2O + 4 H(+)(in) = ADP + phosphate + 5 H(+)(out)</text>
        <dbReference type="Rhea" id="RHEA:57720"/>
        <dbReference type="ChEBI" id="CHEBI:15377"/>
        <dbReference type="ChEBI" id="CHEBI:15378"/>
        <dbReference type="ChEBI" id="CHEBI:30616"/>
        <dbReference type="ChEBI" id="CHEBI:43474"/>
        <dbReference type="ChEBI" id="CHEBI:456216"/>
        <dbReference type="EC" id="7.1.2.2"/>
    </reaction>
</comment>
<feature type="region of interest" description="Disordered" evidence="9">
    <location>
        <begin position="1"/>
        <end position="90"/>
    </location>
</feature>
<dbReference type="GO" id="GO:0042776">
    <property type="term" value="P:proton motive force-driven mitochondrial ATP synthesis"/>
    <property type="evidence" value="ECO:0007669"/>
    <property type="project" value="TreeGrafter"/>
</dbReference>
<dbReference type="InterPro" id="IPR027417">
    <property type="entry name" value="P-loop_NTPase"/>
</dbReference>
<proteinExistence type="inferred from homology"/>
<name>A0A5J9UA22_9POAL</name>
<dbReference type="Pfam" id="PF23635">
    <property type="entry name" value="Beta-prop_AT5G49610-like"/>
    <property type="match status" value="1"/>
</dbReference>
<dbReference type="SMART" id="SM00256">
    <property type="entry name" value="FBOX"/>
    <property type="match status" value="1"/>
</dbReference>
<dbReference type="GO" id="GO:0005739">
    <property type="term" value="C:mitochondrion"/>
    <property type="evidence" value="ECO:0007669"/>
    <property type="project" value="GOC"/>
</dbReference>
<dbReference type="Gene3D" id="1.20.1280.50">
    <property type="match status" value="1"/>
</dbReference>
<dbReference type="Gene3D" id="3.40.50.300">
    <property type="entry name" value="P-loop containing nucleotide triphosphate hydrolases"/>
    <property type="match status" value="1"/>
</dbReference>
<gene>
    <name evidence="11" type="ORF">EJB05_36661</name>
</gene>
<dbReference type="SUPFAM" id="SSF81383">
    <property type="entry name" value="F-box domain"/>
    <property type="match status" value="1"/>
</dbReference>
<evidence type="ECO:0000256" key="5">
    <source>
        <dbReference type="ARBA" id="ARBA00022781"/>
    </source>
</evidence>
<feature type="compositionally biased region" description="Low complexity" evidence="9">
    <location>
        <begin position="130"/>
        <end position="140"/>
    </location>
</feature>
<evidence type="ECO:0000256" key="8">
    <source>
        <dbReference type="ARBA" id="ARBA00048383"/>
    </source>
</evidence>
<dbReference type="InterPro" id="IPR000194">
    <property type="entry name" value="ATPase_F1/V1/A1_a/bsu_nucl-bd"/>
</dbReference>
<dbReference type="PANTHER" id="PTHR15184:SF80">
    <property type="entry name" value="ATP SYNTHASE SUBUNIT BETA-1, MITOCHONDRIAL-RELATED"/>
    <property type="match status" value="1"/>
</dbReference>
<sequence length="794" mass="86483">MRANSTAKERATGAAHHLHLSQGAPGINAHVAGDSSAPAREGTSRTASGKRRGCRTSSPSLTPSRHGPVPPVPVTTPSPQAPSAARLHYQPVAATTTSTCTSDLNCQPAEDFPHLDSYQELPQSGSGELGNAARGNTARGGAKGRPPRHSGSRGRGGSRTGRNGGRRTVATSSGRGAVASSSGGRAAAASSSGGPTTQTRFGDGMPEEEEETMGMENGSNSDSNEKMDRVGNLGRAGVEDTSTATALAVSAVLGDDDLLHEILLRIGFPNYLVHASLVCKRWYTLASSPAFLRHFREVHPPRVLGFYVILDCCGHHRHRFVPMPRLAELESVVRRARPHLDLEIFEDIDGCWNGCLLTQPSFNLIYDVRWPLDPARGKVRLPCPPENPNSFHAYDIFPSGDDHDSHFFCLEMWSKGQQTVLDVYKLSLGDSAWTIHVSVDLGDFVPFVTAMLVGNTICLLSVILGTPKLVLLDLGSSSFSLVELPEEVQGENDFNSQLSHVDDIIYLILVKGFRINVWTRQTDGASWLPLSSIDLFDRCRGLAKRSDMELCRGGAQAEFVHVRINRDVYLLDCKRKILDKRDAIKTNHFLPIHYDATAFDGKPLEIRCGKVGLFDGAEWVVSLCLLLLVNIPVRVMTYIGKSGVINLGENQSESKYALAYGQMNECPSARAHVGSTGLTVAEHFCDAEGKDVLLFIDSIYRLTQVMQTLRCRLFLDVFPLLWYTSQPLSLILEYCKGKITAMNKGSITSIQAINLPADELTDPAPATTFDHLDATTLLSRQGVLDGRYDDLPEQ</sequence>
<comment type="similarity">
    <text evidence="1">Belongs to the ATPase alpha/beta chains family.</text>
</comment>
<feature type="compositionally biased region" description="Low complexity" evidence="9">
    <location>
        <begin position="166"/>
        <end position="194"/>
    </location>
</feature>
<feature type="compositionally biased region" description="Gly residues" evidence="9">
    <location>
        <begin position="153"/>
        <end position="163"/>
    </location>
</feature>
<dbReference type="OrthoDB" id="10437716at2759"/>
<keyword evidence="5" id="KW-0406">Ion transport</keyword>
<dbReference type="Proteomes" id="UP000324897">
    <property type="component" value="Chromosome 7"/>
</dbReference>
<feature type="compositionally biased region" description="Pro residues" evidence="9">
    <location>
        <begin position="68"/>
        <end position="80"/>
    </location>
</feature>
<keyword evidence="3" id="KW-0813">Transport</keyword>
<protein>
    <recommendedName>
        <fullName evidence="2">H(+)-transporting two-sector ATPase</fullName>
        <ecNumber evidence="2">7.1.2.2</ecNumber>
    </recommendedName>
</protein>
<dbReference type="Gramene" id="TVU20453">
    <property type="protein sequence ID" value="TVU20453"/>
    <property type="gene ID" value="EJB05_36661"/>
</dbReference>
<evidence type="ECO:0000313" key="12">
    <source>
        <dbReference type="Proteomes" id="UP000324897"/>
    </source>
</evidence>
<evidence type="ECO:0000256" key="3">
    <source>
        <dbReference type="ARBA" id="ARBA00022448"/>
    </source>
</evidence>
<comment type="caution">
    <text evidence="11">The sequence shown here is derived from an EMBL/GenBank/DDBJ whole genome shotgun (WGS) entry which is preliminary data.</text>
</comment>
<keyword evidence="7" id="KW-1278">Translocase</keyword>
<evidence type="ECO:0000256" key="9">
    <source>
        <dbReference type="SAM" id="MobiDB-lite"/>
    </source>
</evidence>
<dbReference type="AlphaFoldDB" id="A0A5J9UA22"/>
<dbReference type="InterPro" id="IPR050053">
    <property type="entry name" value="ATPase_alpha/beta_chains"/>
</dbReference>